<name>A0A6G1SJU9_9ACAR</name>
<proteinExistence type="predicted"/>
<dbReference type="InterPro" id="IPR001258">
    <property type="entry name" value="NHL_repeat"/>
</dbReference>
<accession>A0A6G1SJU9</accession>
<dbReference type="GO" id="GO:0000209">
    <property type="term" value="P:protein polyubiquitination"/>
    <property type="evidence" value="ECO:0007669"/>
    <property type="project" value="TreeGrafter"/>
</dbReference>
<dbReference type="Pfam" id="PF01436">
    <property type="entry name" value="NHL"/>
    <property type="match status" value="1"/>
</dbReference>
<feature type="repeat" description="NHL" evidence="2">
    <location>
        <begin position="75"/>
        <end position="119"/>
    </location>
</feature>
<evidence type="ECO:0000256" key="2">
    <source>
        <dbReference type="PROSITE-ProRule" id="PRU00504"/>
    </source>
</evidence>
<reference evidence="3" key="1">
    <citation type="submission" date="2018-10" db="EMBL/GenBank/DDBJ databases">
        <title>Transcriptome assembly of Aceria tosichella (Wheat curl mite) Type 2.</title>
        <authorList>
            <person name="Scully E.D."/>
            <person name="Geib S.M."/>
            <person name="Palmer N.A."/>
            <person name="Gupta A.K."/>
            <person name="Sarath G."/>
            <person name="Tatineni S."/>
        </authorList>
    </citation>
    <scope>NUCLEOTIDE SEQUENCE</scope>
    <source>
        <strain evidence="3">LincolnNE</strain>
    </source>
</reference>
<evidence type="ECO:0000313" key="3">
    <source>
        <dbReference type="EMBL" id="MDE50816.1"/>
    </source>
</evidence>
<gene>
    <name evidence="3" type="primary">Trim71</name>
    <name evidence="3" type="ORF">g.10020</name>
</gene>
<feature type="repeat" description="NHL" evidence="2">
    <location>
        <begin position="123"/>
        <end position="167"/>
    </location>
</feature>
<dbReference type="PROSITE" id="PS51125">
    <property type="entry name" value="NHL"/>
    <property type="match status" value="3"/>
</dbReference>
<keyword evidence="1" id="KW-0677">Repeat</keyword>
<evidence type="ECO:0000256" key="1">
    <source>
        <dbReference type="ARBA" id="ARBA00022737"/>
    </source>
</evidence>
<dbReference type="PANTHER" id="PTHR24104">
    <property type="entry name" value="E3 UBIQUITIN-PROTEIN LIGASE NHLRC1-RELATED"/>
    <property type="match status" value="1"/>
</dbReference>
<dbReference type="Gene3D" id="2.120.10.30">
    <property type="entry name" value="TolB, C-terminal domain"/>
    <property type="match status" value="2"/>
</dbReference>
<dbReference type="PANTHER" id="PTHR24104:SF48">
    <property type="entry name" value="PROTEIN WECH"/>
    <property type="match status" value="1"/>
</dbReference>
<dbReference type="InterPro" id="IPR050952">
    <property type="entry name" value="TRIM-NHL_E3_ligases"/>
</dbReference>
<dbReference type="EMBL" id="GGYP01006045">
    <property type="protein sequence ID" value="MDE50816.1"/>
    <property type="molecule type" value="Transcribed_RNA"/>
</dbReference>
<feature type="repeat" description="NHL" evidence="2">
    <location>
        <begin position="12"/>
        <end position="65"/>
    </location>
</feature>
<protein>
    <submittedName>
        <fullName evidence="3">Tripartite motif-containing protein 71</fullName>
    </submittedName>
</protein>
<dbReference type="InterPro" id="IPR011042">
    <property type="entry name" value="6-blade_b-propeller_TolB-like"/>
</dbReference>
<dbReference type="SUPFAM" id="SSF101898">
    <property type="entry name" value="NHL repeat"/>
    <property type="match status" value="1"/>
</dbReference>
<dbReference type="GO" id="GO:0008270">
    <property type="term" value="F:zinc ion binding"/>
    <property type="evidence" value="ECO:0007669"/>
    <property type="project" value="UniProtKB-KW"/>
</dbReference>
<sequence>MDNFTWRRVVTFGTEGTETGNFCRPWGVAITRYSDLAGLPSPAWSDYLIAIADRSNNRIQVFKFDAIRLTVTFLHMFGDGPGTRHGQFDRPAGIVFNPVLEHIIVTDKDNHRVQVFDLSGSYLFKFGERGTKSGQFNYPWDIDVCGITHNILVSDTRNRRVQIFDKLGRYLTHFNQPLDSPRGVAYFGPSQVLVSDFNKHRLVLIVRSDDEQVTSSTSLVATSGNNGTDYLTSNNYNNNNNNLLLSNIAQDKAIRRSQYPPPIMQAGKKQQTFYESKFIGFGEGSSWGEFLRPQGVTTNGSSVFCSDSRNNRVVRWNKDTQSFSYISKEIVDLDRPAGLAAIDNYIVIVDFGHNRVHICQNTDMQAF</sequence>
<dbReference type="GO" id="GO:0061630">
    <property type="term" value="F:ubiquitin protein ligase activity"/>
    <property type="evidence" value="ECO:0007669"/>
    <property type="project" value="TreeGrafter"/>
</dbReference>
<organism evidence="3">
    <name type="scientific">Aceria tosichella</name>
    <name type="common">wheat curl mite</name>
    <dbReference type="NCBI Taxonomy" id="561515"/>
    <lineage>
        <taxon>Eukaryota</taxon>
        <taxon>Metazoa</taxon>
        <taxon>Ecdysozoa</taxon>
        <taxon>Arthropoda</taxon>
        <taxon>Chelicerata</taxon>
        <taxon>Arachnida</taxon>
        <taxon>Acari</taxon>
        <taxon>Acariformes</taxon>
        <taxon>Trombidiformes</taxon>
        <taxon>Prostigmata</taxon>
        <taxon>Eupodina</taxon>
        <taxon>Eriophyoidea</taxon>
        <taxon>Eriophyidae</taxon>
        <taxon>Eriophyinae</taxon>
        <taxon>Aceriini</taxon>
        <taxon>Aceria</taxon>
    </lineage>
</organism>
<dbReference type="GO" id="GO:0043161">
    <property type="term" value="P:proteasome-mediated ubiquitin-dependent protein catabolic process"/>
    <property type="evidence" value="ECO:0007669"/>
    <property type="project" value="TreeGrafter"/>
</dbReference>
<dbReference type="AlphaFoldDB" id="A0A6G1SJU9"/>